<dbReference type="SUPFAM" id="SSF56752">
    <property type="entry name" value="D-aminoacid aminotransferase-like PLP-dependent enzymes"/>
    <property type="match status" value="1"/>
</dbReference>
<dbReference type="Pfam" id="PF01063">
    <property type="entry name" value="Aminotran_4"/>
    <property type="match status" value="1"/>
</dbReference>
<dbReference type="InterPro" id="IPR036038">
    <property type="entry name" value="Aminotransferase-like"/>
</dbReference>
<reference evidence="1" key="1">
    <citation type="journal article" date="2023" name="Nat. Commun.">
        <title>Diploid and tetraploid genomes of Acorus and the evolution of monocots.</title>
        <authorList>
            <person name="Ma L."/>
            <person name="Liu K.W."/>
            <person name="Li Z."/>
            <person name="Hsiao Y.Y."/>
            <person name="Qi Y."/>
            <person name="Fu T."/>
            <person name="Tang G.D."/>
            <person name="Zhang D."/>
            <person name="Sun W.H."/>
            <person name="Liu D.K."/>
            <person name="Li Y."/>
            <person name="Chen G.Z."/>
            <person name="Liu X.D."/>
            <person name="Liao X.Y."/>
            <person name="Jiang Y.T."/>
            <person name="Yu X."/>
            <person name="Hao Y."/>
            <person name="Huang J."/>
            <person name="Zhao X.W."/>
            <person name="Ke S."/>
            <person name="Chen Y.Y."/>
            <person name="Wu W.L."/>
            <person name="Hsu J.L."/>
            <person name="Lin Y.F."/>
            <person name="Huang M.D."/>
            <person name="Li C.Y."/>
            <person name="Huang L."/>
            <person name="Wang Z.W."/>
            <person name="Zhao X."/>
            <person name="Zhong W.Y."/>
            <person name="Peng D.H."/>
            <person name="Ahmad S."/>
            <person name="Lan S."/>
            <person name="Zhang J.S."/>
            <person name="Tsai W.C."/>
            <person name="Van de Peer Y."/>
            <person name="Liu Z.J."/>
        </authorList>
    </citation>
    <scope>NUCLEOTIDE SEQUENCE</scope>
    <source>
        <strain evidence="1">SCP</strain>
    </source>
</reference>
<evidence type="ECO:0000313" key="2">
    <source>
        <dbReference type="Proteomes" id="UP001179952"/>
    </source>
</evidence>
<keyword evidence="2" id="KW-1185">Reference proteome</keyword>
<sequence length="360" mass="39778">MAVSPNYLVVNGVLHTTQAPPVSAFLETTTGAYTTSRTHSNAKCLLFWVRHLERLAESAALLCESKPESFGSGFMRTHPSLTDVSTLVCDSMRVGFSHALKERGDNEELAVTALVCGDADGVSGVGVCLHIGVYVPMVFGGVGARLAVVGHGRELPMAKSSEWVRCRKHLEKLRPPSVTEILLSNDGDRILEGSVTNFFVISRRAVKKFTGEFTSDDESRNSFEIQTAPLSDGILPGIIRQIVIEICARRNIPFREVAPSWSDRELWQEAFVTKTVGNQPSKYALFADSLRILQHVELIQSPTSWDDLHTKTWNEVSWVEKKLEGPGTITLEIQREIMKRASIEGYPLPTNVEVVGLMVE</sequence>
<dbReference type="GO" id="GO:0003824">
    <property type="term" value="F:catalytic activity"/>
    <property type="evidence" value="ECO:0007669"/>
    <property type="project" value="InterPro"/>
</dbReference>
<dbReference type="Proteomes" id="UP001179952">
    <property type="component" value="Unassembled WGS sequence"/>
</dbReference>
<organism evidence="1 2">
    <name type="scientific">Acorus gramineus</name>
    <name type="common">Dwarf sweet flag</name>
    <dbReference type="NCBI Taxonomy" id="55184"/>
    <lineage>
        <taxon>Eukaryota</taxon>
        <taxon>Viridiplantae</taxon>
        <taxon>Streptophyta</taxon>
        <taxon>Embryophyta</taxon>
        <taxon>Tracheophyta</taxon>
        <taxon>Spermatophyta</taxon>
        <taxon>Magnoliopsida</taxon>
        <taxon>Liliopsida</taxon>
        <taxon>Acoraceae</taxon>
        <taxon>Acorus</taxon>
    </lineage>
</organism>
<protein>
    <recommendedName>
        <fullName evidence="3">D-aminoacid aminotransferase-like PLP-dependent enzyme</fullName>
    </recommendedName>
</protein>
<reference evidence="1" key="2">
    <citation type="submission" date="2023-06" db="EMBL/GenBank/DDBJ databases">
        <authorList>
            <person name="Ma L."/>
            <person name="Liu K.-W."/>
            <person name="Li Z."/>
            <person name="Hsiao Y.-Y."/>
            <person name="Qi Y."/>
            <person name="Fu T."/>
            <person name="Tang G."/>
            <person name="Zhang D."/>
            <person name="Sun W.-H."/>
            <person name="Liu D.-K."/>
            <person name="Li Y."/>
            <person name="Chen G.-Z."/>
            <person name="Liu X.-D."/>
            <person name="Liao X.-Y."/>
            <person name="Jiang Y.-T."/>
            <person name="Yu X."/>
            <person name="Hao Y."/>
            <person name="Huang J."/>
            <person name="Zhao X.-W."/>
            <person name="Ke S."/>
            <person name="Chen Y.-Y."/>
            <person name="Wu W.-L."/>
            <person name="Hsu J.-L."/>
            <person name="Lin Y.-F."/>
            <person name="Huang M.-D."/>
            <person name="Li C.-Y."/>
            <person name="Huang L."/>
            <person name="Wang Z.-W."/>
            <person name="Zhao X."/>
            <person name="Zhong W.-Y."/>
            <person name="Peng D.-H."/>
            <person name="Ahmad S."/>
            <person name="Lan S."/>
            <person name="Zhang J.-S."/>
            <person name="Tsai W.-C."/>
            <person name="Van De Peer Y."/>
            <person name="Liu Z.-J."/>
        </authorList>
    </citation>
    <scope>NUCLEOTIDE SEQUENCE</scope>
    <source>
        <strain evidence="1">SCP</strain>
        <tissue evidence="1">Leaves</tissue>
    </source>
</reference>
<proteinExistence type="predicted"/>
<dbReference type="PANTHER" id="PTHR47703">
    <property type="entry name" value="D-AMINOACID AMINOTRANSFERASE-LIKE PLP-DEPENDENT ENZYMES SUPERFAMILY PROTEIN"/>
    <property type="match status" value="1"/>
</dbReference>
<evidence type="ECO:0000313" key="1">
    <source>
        <dbReference type="EMBL" id="KAK1256800.1"/>
    </source>
</evidence>
<name>A0AAV9A0B6_ACOGR</name>
<gene>
    <name evidence="1" type="ORF">QJS04_geneDACA024761</name>
</gene>
<dbReference type="InterPro" id="IPR043132">
    <property type="entry name" value="BCAT-like_C"/>
</dbReference>
<dbReference type="Gene3D" id="3.20.10.10">
    <property type="entry name" value="D-amino Acid Aminotransferase, subunit A, domain 2"/>
    <property type="match status" value="1"/>
</dbReference>
<dbReference type="AlphaFoldDB" id="A0AAV9A0B6"/>
<accession>A0AAV9A0B6</accession>
<dbReference type="EMBL" id="JAUJYN010000080">
    <property type="protein sequence ID" value="KAK1256800.1"/>
    <property type="molecule type" value="Genomic_DNA"/>
</dbReference>
<comment type="caution">
    <text evidence="1">The sequence shown here is derived from an EMBL/GenBank/DDBJ whole genome shotgun (WGS) entry which is preliminary data.</text>
</comment>
<dbReference type="PANTHER" id="PTHR47703:SF2">
    <property type="entry name" value="D-AMINOACID AMINOTRANSFERASE-LIKE PLP-DEPENDENT ENZYMES SUPERFAMILY PROTEIN"/>
    <property type="match status" value="1"/>
</dbReference>
<dbReference type="InterPro" id="IPR001544">
    <property type="entry name" value="Aminotrans_IV"/>
</dbReference>
<evidence type="ECO:0008006" key="3">
    <source>
        <dbReference type="Google" id="ProtNLM"/>
    </source>
</evidence>